<feature type="compositionally biased region" description="Pro residues" evidence="1">
    <location>
        <begin position="1"/>
        <end position="13"/>
    </location>
</feature>
<proteinExistence type="predicted"/>
<dbReference type="STRING" id="945553.A0A0D2MSG4"/>
<feature type="region of interest" description="Disordered" evidence="1">
    <location>
        <begin position="1"/>
        <end position="25"/>
    </location>
</feature>
<feature type="non-terminal residue" evidence="2">
    <location>
        <position position="117"/>
    </location>
</feature>
<dbReference type="Proteomes" id="UP000054270">
    <property type="component" value="Unassembled WGS sequence"/>
</dbReference>
<sequence>MTTHARPPPPPAPTNHDPKDLEPDDEWKTQLKARIQLSLASLVDEAKQNQLTELRKGVVSPETRVRLQEEYKAAMANIKSMASEQYEAELEKERNQRRWIAGEPTAPGWEKFFVAEQ</sequence>
<evidence type="ECO:0000313" key="2">
    <source>
        <dbReference type="EMBL" id="KJA26948.1"/>
    </source>
</evidence>
<reference evidence="3" key="1">
    <citation type="submission" date="2014-04" db="EMBL/GenBank/DDBJ databases">
        <title>Evolutionary Origins and Diversification of the Mycorrhizal Mutualists.</title>
        <authorList>
            <consortium name="DOE Joint Genome Institute"/>
            <consortium name="Mycorrhizal Genomics Consortium"/>
            <person name="Kohler A."/>
            <person name="Kuo A."/>
            <person name="Nagy L.G."/>
            <person name="Floudas D."/>
            <person name="Copeland A."/>
            <person name="Barry K.W."/>
            <person name="Cichocki N."/>
            <person name="Veneault-Fourrey C."/>
            <person name="LaButti K."/>
            <person name="Lindquist E.A."/>
            <person name="Lipzen A."/>
            <person name="Lundell T."/>
            <person name="Morin E."/>
            <person name="Murat C."/>
            <person name="Riley R."/>
            <person name="Ohm R."/>
            <person name="Sun H."/>
            <person name="Tunlid A."/>
            <person name="Henrissat B."/>
            <person name="Grigoriev I.V."/>
            <person name="Hibbett D.S."/>
            <person name="Martin F."/>
        </authorList>
    </citation>
    <scope>NUCLEOTIDE SEQUENCE [LARGE SCALE GENOMIC DNA]</scope>
    <source>
        <strain evidence="3">FD-334 SS-4</strain>
    </source>
</reference>
<dbReference type="AlphaFoldDB" id="A0A0D2MSG4"/>
<keyword evidence="3" id="KW-1185">Reference proteome</keyword>
<name>A0A0D2MSG4_HYPSF</name>
<accession>A0A0D2MSG4</accession>
<evidence type="ECO:0000256" key="1">
    <source>
        <dbReference type="SAM" id="MobiDB-lite"/>
    </source>
</evidence>
<dbReference type="EMBL" id="KN817526">
    <property type="protein sequence ID" value="KJA26948.1"/>
    <property type="molecule type" value="Genomic_DNA"/>
</dbReference>
<dbReference type="OrthoDB" id="2723779at2759"/>
<protein>
    <submittedName>
        <fullName evidence="2">Uncharacterized protein</fullName>
    </submittedName>
</protein>
<organism evidence="2 3">
    <name type="scientific">Hypholoma sublateritium (strain FD-334 SS-4)</name>
    <dbReference type="NCBI Taxonomy" id="945553"/>
    <lineage>
        <taxon>Eukaryota</taxon>
        <taxon>Fungi</taxon>
        <taxon>Dikarya</taxon>
        <taxon>Basidiomycota</taxon>
        <taxon>Agaricomycotina</taxon>
        <taxon>Agaricomycetes</taxon>
        <taxon>Agaricomycetidae</taxon>
        <taxon>Agaricales</taxon>
        <taxon>Agaricineae</taxon>
        <taxon>Strophariaceae</taxon>
        <taxon>Hypholoma</taxon>
    </lineage>
</organism>
<feature type="compositionally biased region" description="Basic and acidic residues" evidence="1">
    <location>
        <begin position="16"/>
        <end position="25"/>
    </location>
</feature>
<evidence type="ECO:0000313" key="3">
    <source>
        <dbReference type="Proteomes" id="UP000054270"/>
    </source>
</evidence>
<gene>
    <name evidence="2" type="ORF">HYPSUDRAFT_132443</name>
</gene>